<evidence type="ECO:0000313" key="2">
    <source>
        <dbReference type="Proteomes" id="UP000789920"/>
    </source>
</evidence>
<feature type="non-terminal residue" evidence="1">
    <location>
        <position position="74"/>
    </location>
</feature>
<accession>A0ACA9Q4I6</accession>
<dbReference type="EMBL" id="CAJVQC010027707">
    <property type="protein sequence ID" value="CAG8737233.1"/>
    <property type="molecule type" value="Genomic_DNA"/>
</dbReference>
<reference evidence="1" key="1">
    <citation type="submission" date="2021-06" db="EMBL/GenBank/DDBJ databases">
        <authorList>
            <person name="Kallberg Y."/>
            <person name="Tangrot J."/>
            <person name="Rosling A."/>
        </authorList>
    </citation>
    <scope>NUCLEOTIDE SEQUENCE</scope>
    <source>
        <strain evidence="1">MA461A</strain>
    </source>
</reference>
<dbReference type="Proteomes" id="UP000789920">
    <property type="component" value="Unassembled WGS sequence"/>
</dbReference>
<comment type="caution">
    <text evidence="1">The sequence shown here is derived from an EMBL/GenBank/DDBJ whole genome shotgun (WGS) entry which is preliminary data.</text>
</comment>
<name>A0ACA9Q4I6_9GLOM</name>
<evidence type="ECO:0000313" key="1">
    <source>
        <dbReference type="EMBL" id="CAG8737233.1"/>
    </source>
</evidence>
<protein>
    <submittedName>
        <fullName evidence="1">1260_t:CDS:1</fullName>
    </submittedName>
</protein>
<keyword evidence="2" id="KW-1185">Reference proteome</keyword>
<sequence>MENFHTTPYIVLPEVYYNSEQDDFEELMSGNLRQYLNDNHNQLSFGDKLGMLYTMANGLCNIHSQGLIHRDFHP</sequence>
<gene>
    <name evidence="1" type="ORF">RPERSI_LOCUS12782</name>
</gene>
<organism evidence="1 2">
    <name type="scientific">Racocetra persica</name>
    <dbReference type="NCBI Taxonomy" id="160502"/>
    <lineage>
        <taxon>Eukaryota</taxon>
        <taxon>Fungi</taxon>
        <taxon>Fungi incertae sedis</taxon>
        <taxon>Mucoromycota</taxon>
        <taxon>Glomeromycotina</taxon>
        <taxon>Glomeromycetes</taxon>
        <taxon>Diversisporales</taxon>
        <taxon>Gigasporaceae</taxon>
        <taxon>Racocetra</taxon>
    </lineage>
</organism>
<proteinExistence type="predicted"/>